<feature type="region of interest" description="Disordered" evidence="2">
    <location>
        <begin position="1059"/>
        <end position="1081"/>
    </location>
</feature>
<evidence type="ECO:0000313" key="4">
    <source>
        <dbReference type="EMBL" id="GLS64058.1"/>
    </source>
</evidence>
<protein>
    <submittedName>
        <fullName evidence="3">Uncharacterized protein</fullName>
    </submittedName>
</protein>
<reference evidence="3 5" key="3">
    <citation type="submission" date="2019-07" db="EMBL/GenBank/DDBJ databases">
        <title>Whole genome shotgun sequence of Methylobacterium oxalidis NBRC 107715.</title>
        <authorList>
            <person name="Hosoyama A."/>
            <person name="Uohara A."/>
            <person name="Ohji S."/>
            <person name="Ichikawa N."/>
        </authorList>
    </citation>
    <scope>NUCLEOTIDE SEQUENCE [LARGE SCALE GENOMIC DNA]</scope>
    <source>
        <strain evidence="3 5">NBRC 107715</strain>
    </source>
</reference>
<evidence type="ECO:0000313" key="5">
    <source>
        <dbReference type="Proteomes" id="UP000321960"/>
    </source>
</evidence>
<sequence length="1081" mass="112835">MGLFDDVPDAPQAASGAAPAKKGGLFDDVPEAKAAEPSILSRAASTVGDVVQAAGAGLIKGAAGAVDLPQTLYGLADAGAGAAARGVIRAFGGTPNSDLGVDTRSTSSIPSPSDLPKPGETAIHGLEAATQPLYKPQTVAGEYAGTIAEFLPGAGVGKVAQEGAKAVAKQFAKHVSAPAVASETAGQATKGTELEPWARGAAGLATGVGIAVAGRPGAAERIFDRSAGKLAPDEFGQVQRLMTDAQARGVDLSWPQALQKVVGPRRMGDVLRVVEGEGGLAEFFTKQARQIEDAGRAGLDTIAPAGATPSQVGESVQAAARAGVAGTPEGQAVIRATQAAGPRVTPDQAGQVIQREMRGVADAREAARQAQANPDYAAARAVPEEVGVERTVTVERPGEPVVTQPQYSRPQFTDAAPRPLDPPPTVEAGASAGPESLARFIARNGGIDLGGDARATDLHRFNIPGLGNVSREGGKSIDNFWREHLIEHGYLKPDADGGAARDITNELLRKLQNEQRGVPSYPIGAERQAASARSQAGQVLDEYRAALSQAESRLDGDLARAGVDPASVHPDIRERVLGALMRGEEMDALAAYERTVGAMREPPAPLVKSTTVTEEIPDVRFGQVNPQNALDAIDEQLRTAKGDVRRALQEARRDLFGPGGETDLTVEGLLHARERLDQQIDAARDLGDKTKVRDLEIARRSLDGELKAVPEVATADRNFAANSRPLEPFAGNTPLGRVVQQDPRTSRMAKPAEQVPGEVQGATAAREFLANATPEARRAFEGRQVTRILDEVSGSDGGATEAKIQAAIRQNEDLLSQIPEARAKLTRLANAHQAREAIERSPLGRIAKSPKVKEAIAALFPSKPVEGSAREVDAAVSAVARSNPLAAQQLVRTYLGTEFAEATQKVGGKPNQTGGARFATAIRGNGLQRESLEAAVRALPNGEAINSGFSRLLDIMEATGERQAIGSKTTFNTALREELKDGGLVKSGAGAAATGGLKLPSRIMARLDEWQAGKNVDRLAELMTSAEGGRRLAQLANAKPGASTIALLDRLTRITARAAQSGNRASGAEGEPLQLTVHPSQ</sequence>
<proteinExistence type="predicted"/>
<feature type="region of interest" description="Disordered" evidence="2">
    <location>
        <begin position="400"/>
        <end position="430"/>
    </location>
</feature>
<evidence type="ECO:0000313" key="3">
    <source>
        <dbReference type="EMBL" id="GEP04027.1"/>
    </source>
</evidence>
<reference evidence="4" key="4">
    <citation type="submission" date="2023-01" db="EMBL/GenBank/DDBJ databases">
        <title>Draft genome sequence of Methylobacterium oxalidis strain NBRC 107715.</title>
        <authorList>
            <person name="Sun Q."/>
            <person name="Mori K."/>
        </authorList>
    </citation>
    <scope>NUCLEOTIDE SEQUENCE</scope>
    <source>
        <strain evidence="4">NBRC 107715</strain>
    </source>
</reference>
<dbReference type="Proteomes" id="UP000321960">
    <property type="component" value="Unassembled WGS sequence"/>
</dbReference>
<dbReference type="OrthoDB" id="8450344at2"/>
<accession>A0A512J262</accession>
<dbReference type="Proteomes" id="UP001156856">
    <property type="component" value="Unassembled WGS sequence"/>
</dbReference>
<name>A0A512J262_9HYPH</name>
<reference evidence="6" key="2">
    <citation type="journal article" date="2019" name="Int. J. Syst. Evol. Microbiol.">
        <title>The Global Catalogue of Microorganisms (GCM) 10K type strain sequencing project: providing services to taxonomists for standard genome sequencing and annotation.</title>
        <authorList>
            <consortium name="The Broad Institute Genomics Platform"/>
            <consortium name="The Broad Institute Genome Sequencing Center for Infectious Disease"/>
            <person name="Wu L."/>
            <person name="Ma J."/>
        </authorList>
    </citation>
    <scope>NUCLEOTIDE SEQUENCE [LARGE SCALE GENOMIC DNA]</scope>
    <source>
        <strain evidence="6">NBRC 107715</strain>
    </source>
</reference>
<reference evidence="4" key="1">
    <citation type="journal article" date="2014" name="Int. J. Syst. Evol. Microbiol.">
        <title>Complete genome of a new Firmicutes species belonging to the dominant human colonic microbiota ('Ruminococcus bicirculans') reveals two chromosomes and a selective capacity to utilize plant glucans.</title>
        <authorList>
            <consortium name="NISC Comparative Sequencing Program"/>
            <person name="Wegmann U."/>
            <person name="Louis P."/>
            <person name="Goesmann A."/>
            <person name="Henrissat B."/>
            <person name="Duncan S.H."/>
            <person name="Flint H.J."/>
        </authorList>
    </citation>
    <scope>NUCLEOTIDE SEQUENCE</scope>
    <source>
        <strain evidence="4">NBRC 107715</strain>
    </source>
</reference>
<comment type="caution">
    <text evidence="3">The sequence shown here is derived from an EMBL/GenBank/DDBJ whole genome shotgun (WGS) entry which is preliminary data.</text>
</comment>
<dbReference type="EMBL" id="BJZU01000033">
    <property type="protein sequence ID" value="GEP04027.1"/>
    <property type="molecule type" value="Genomic_DNA"/>
</dbReference>
<gene>
    <name evidence="4" type="ORF">GCM10007888_24390</name>
    <name evidence="3" type="ORF">MOX02_20650</name>
</gene>
<feature type="coiled-coil region" evidence="1">
    <location>
        <begin position="630"/>
        <end position="686"/>
    </location>
</feature>
<organism evidence="3 5">
    <name type="scientific">Methylobacterium oxalidis</name>
    <dbReference type="NCBI Taxonomy" id="944322"/>
    <lineage>
        <taxon>Bacteria</taxon>
        <taxon>Pseudomonadati</taxon>
        <taxon>Pseudomonadota</taxon>
        <taxon>Alphaproteobacteria</taxon>
        <taxon>Hyphomicrobiales</taxon>
        <taxon>Methylobacteriaceae</taxon>
        <taxon>Methylobacterium</taxon>
    </lineage>
</organism>
<dbReference type="AlphaFoldDB" id="A0A512J262"/>
<feature type="compositionally biased region" description="Low complexity" evidence="2">
    <location>
        <begin position="10"/>
        <end position="23"/>
    </location>
</feature>
<dbReference type="EMBL" id="BSPK01000033">
    <property type="protein sequence ID" value="GLS64058.1"/>
    <property type="molecule type" value="Genomic_DNA"/>
</dbReference>
<evidence type="ECO:0000256" key="1">
    <source>
        <dbReference type="SAM" id="Coils"/>
    </source>
</evidence>
<keyword evidence="1" id="KW-0175">Coiled coil</keyword>
<dbReference type="RefSeq" id="WP_147025683.1">
    <property type="nucleotide sequence ID" value="NZ_BJZU01000033.1"/>
</dbReference>
<keyword evidence="6" id="KW-1185">Reference proteome</keyword>
<evidence type="ECO:0000313" key="6">
    <source>
        <dbReference type="Proteomes" id="UP001156856"/>
    </source>
</evidence>
<feature type="region of interest" description="Disordered" evidence="2">
    <location>
        <begin position="1"/>
        <end position="29"/>
    </location>
</feature>
<evidence type="ECO:0000256" key="2">
    <source>
        <dbReference type="SAM" id="MobiDB-lite"/>
    </source>
</evidence>